<dbReference type="PANTHER" id="PTHR38542:SF2">
    <property type="entry name" value="REPLICATION FACTOR A C-TERMINAL DOMAIN-CONTAINING PROTEIN"/>
    <property type="match status" value="1"/>
</dbReference>
<proteinExistence type="predicted"/>
<reference evidence="1 2" key="1">
    <citation type="submission" date="2024-05" db="EMBL/GenBank/DDBJ databases">
        <title>Haplotype-resolved chromosome-level genome assembly of Huyou (Citrus changshanensis).</title>
        <authorList>
            <person name="Miao C."/>
            <person name="Chen W."/>
            <person name="Wu Y."/>
            <person name="Wang L."/>
            <person name="Zhao S."/>
            <person name="Grierson D."/>
            <person name="Xu C."/>
            <person name="Chen K."/>
        </authorList>
    </citation>
    <scope>NUCLEOTIDE SEQUENCE [LARGE SCALE GENOMIC DNA]</scope>
    <source>
        <strain evidence="1">01-14</strain>
        <tissue evidence="1">Leaf</tissue>
    </source>
</reference>
<dbReference type="PANTHER" id="PTHR38542">
    <property type="entry name" value="OS04G0450500 PROTEIN"/>
    <property type="match status" value="1"/>
</dbReference>
<keyword evidence="2" id="KW-1185">Reference proteome</keyword>
<sequence>MVRTIDRFIPSGFSCRRFRRSAYRLRSLLHSRPVHTIERWTVGDETLPFFSVSLWQKLLRRQCVAFAGDVVLLQSKDISSLQCSIHRYESLISKGVDDLLAGSQVGIEGGNSLGIGRCLKKENQGIVFRFQKYLIYVWDELEYMPLLVRNKAAELLFGNIRAERVYQCYRGKDHDQSPHPGGVQKENHYTPKATNLRKMTAEAFVGSCLLDADKTL</sequence>
<protein>
    <submittedName>
        <fullName evidence="1">Uncharacterized protein</fullName>
    </submittedName>
</protein>
<evidence type="ECO:0000313" key="1">
    <source>
        <dbReference type="EMBL" id="KAK9216134.1"/>
    </source>
</evidence>
<evidence type="ECO:0000313" key="2">
    <source>
        <dbReference type="Proteomes" id="UP001428341"/>
    </source>
</evidence>
<name>A0AAP0QVK7_9ROSI</name>
<dbReference type="Proteomes" id="UP001428341">
    <property type="component" value="Unassembled WGS sequence"/>
</dbReference>
<gene>
    <name evidence="1" type="ORF">WN944_008141</name>
</gene>
<organism evidence="1 2">
    <name type="scientific">Citrus x changshan-huyou</name>
    <dbReference type="NCBI Taxonomy" id="2935761"/>
    <lineage>
        <taxon>Eukaryota</taxon>
        <taxon>Viridiplantae</taxon>
        <taxon>Streptophyta</taxon>
        <taxon>Embryophyta</taxon>
        <taxon>Tracheophyta</taxon>
        <taxon>Spermatophyta</taxon>
        <taxon>Magnoliopsida</taxon>
        <taxon>eudicotyledons</taxon>
        <taxon>Gunneridae</taxon>
        <taxon>Pentapetalae</taxon>
        <taxon>rosids</taxon>
        <taxon>malvids</taxon>
        <taxon>Sapindales</taxon>
        <taxon>Rutaceae</taxon>
        <taxon>Aurantioideae</taxon>
        <taxon>Citrus</taxon>
    </lineage>
</organism>
<accession>A0AAP0QVK7</accession>
<dbReference type="EMBL" id="JBCGBO010000003">
    <property type="protein sequence ID" value="KAK9216134.1"/>
    <property type="molecule type" value="Genomic_DNA"/>
</dbReference>
<comment type="caution">
    <text evidence="1">The sequence shown here is derived from an EMBL/GenBank/DDBJ whole genome shotgun (WGS) entry which is preliminary data.</text>
</comment>
<dbReference type="AlphaFoldDB" id="A0AAP0QVK7"/>